<comment type="similarity">
    <text evidence="10">Belongs to the methyl-accepting chemotaxis (MCP) protein family.</text>
</comment>
<protein>
    <submittedName>
        <fullName evidence="17">Methyl-accepting chemotaxis protein I (Serine chemoreceptor protein)</fullName>
    </submittedName>
</protein>
<feature type="transmembrane region" description="Helical" evidence="14">
    <location>
        <begin position="12"/>
        <end position="33"/>
    </location>
</feature>
<dbReference type="SUPFAM" id="SSF58104">
    <property type="entry name" value="Methyl-accepting chemotaxis protein (MCP) signaling domain"/>
    <property type="match status" value="1"/>
</dbReference>
<dbReference type="Pfam" id="PF00672">
    <property type="entry name" value="HAMP"/>
    <property type="match status" value="1"/>
</dbReference>
<keyword evidence="5" id="KW-0997">Cell inner membrane</keyword>
<dbReference type="PROSITE" id="PS50885">
    <property type="entry name" value="HAMP"/>
    <property type="match status" value="1"/>
</dbReference>
<dbReference type="InterPro" id="IPR003122">
    <property type="entry name" value="Tar_rcpt_lig-bd"/>
</dbReference>
<keyword evidence="12" id="KW-0175">Coiled coil</keyword>
<evidence type="ECO:0000256" key="13">
    <source>
        <dbReference type="SAM" id="MobiDB-lite"/>
    </source>
</evidence>
<gene>
    <name evidence="17" type="ORF">BSIN_4777</name>
</gene>
<dbReference type="InterPro" id="IPR051310">
    <property type="entry name" value="MCP_chemotaxis"/>
</dbReference>
<dbReference type="PROSITE" id="PS50111">
    <property type="entry name" value="CHEMOTAXIS_TRANSDUC_2"/>
    <property type="match status" value="1"/>
</dbReference>
<proteinExistence type="inferred from homology"/>
<feature type="compositionally biased region" description="Low complexity" evidence="13">
    <location>
        <begin position="529"/>
        <end position="539"/>
    </location>
</feature>
<evidence type="ECO:0000259" key="15">
    <source>
        <dbReference type="PROSITE" id="PS50111"/>
    </source>
</evidence>
<dbReference type="SUPFAM" id="SSF47170">
    <property type="entry name" value="Aspartate receptor, ligand-binding domain"/>
    <property type="match status" value="1"/>
</dbReference>
<evidence type="ECO:0000256" key="7">
    <source>
        <dbReference type="ARBA" id="ARBA00022989"/>
    </source>
</evidence>
<dbReference type="GO" id="GO:0007165">
    <property type="term" value="P:signal transduction"/>
    <property type="evidence" value="ECO:0007669"/>
    <property type="project" value="UniProtKB-KW"/>
</dbReference>
<keyword evidence="8 14" id="KW-0472">Membrane</keyword>
<evidence type="ECO:0000313" key="18">
    <source>
        <dbReference type="Proteomes" id="UP000198460"/>
    </source>
</evidence>
<evidence type="ECO:0000256" key="11">
    <source>
        <dbReference type="PROSITE-ProRule" id="PRU00284"/>
    </source>
</evidence>
<evidence type="ECO:0000256" key="3">
    <source>
        <dbReference type="ARBA" id="ARBA00022481"/>
    </source>
</evidence>
<feature type="coiled-coil region" evidence="12">
    <location>
        <begin position="469"/>
        <end position="507"/>
    </location>
</feature>
<evidence type="ECO:0000256" key="4">
    <source>
        <dbReference type="ARBA" id="ARBA00022500"/>
    </source>
</evidence>
<sequence>MLFNNPLAIRTRVAMAMALLTGLLCVVGALGWFGMLKANDANEEIFTNQMPSAVDVASAELFAARERLALDRAAFAAGTPETAAMIERAREMRAISDSWWRKYLDLPRDADEDRLAQDVTAKRQILQRELDAFAALVDGADRDRMLAGAKRLQTVFNDFALAGEALRTFQFKQASAHFDATQRAYETSRIANAVMLALGLAIALYCYLSLRAAISRPLADALGHFDALAAGELRRRIVVERRDEMGLLLEGLAKMQASLGGTVRTVRAGSESIAAAAGQIAAGNVDLSSRTEEQAAALEETASSMETLAGAVRRNADNARQASALAASASDIANRGNAVVGQVVATMGDINESSAKIADIISIIEGIAFQTNILALNAAVEAARAGDEGRGFAVVAGEVRNLAQRSSGAAKEIKALIDTSVERVRAGSMLVDDAGRTMSDVIGAVRRVTDIMGEIASASEEQSSGIDQASRALAQMDEVTQQNAALVEQAAAAAQSLDEQASRLRQTVSVFQLDASDSGQTRVGDAHATRAAAGARGVAPDTPSQPPAANIARRAASKPASGVSASFATSAPAVLSEPLSGQRQPRTALPAASADDWETF</sequence>
<keyword evidence="3" id="KW-0488">Methylation</keyword>
<feature type="domain" description="Methyl-accepting transducer" evidence="15">
    <location>
        <begin position="269"/>
        <end position="498"/>
    </location>
</feature>
<dbReference type="GO" id="GO:0006935">
    <property type="term" value="P:chemotaxis"/>
    <property type="evidence" value="ECO:0007669"/>
    <property type="project" value="UniProtKB-KW"/>
</dbReference>
<dbReference type="PANTHER" id="PTHR43531:SF14">
    <property type="entry name" value="METHYL-ACCEPTING CHEMOTAXIS PROTEIN I-RELATED"/>
    <property type="match status" value="1"/>
</dbReference>
<dbReference type="GO" id="GO:0005886">
    <property type="term" value="C:plasma membrane"/>
    <property type="evidence" value="ECO:0007669"/>
    <property type="project" value="UniProtKB-SubCell"/>
</dbReference>
<keyword evidence="6 14" id="KW-0812">Transmembrane</keyword>
<keyword evidence="9 11" id="KW-0807">Transducer</keyword>
<evidence type="ECO:0000259" key="16">
    <source>
        <dbReference type="PROSITE" id="PS50885"/>
    </source>
</evidence>
<dbReference type="CDD" id="cd11386">
    <property type="entry name" value="MCP_signal"/>
    <property type="match status" value="1"/>
</dbReference>
<dbReference type="GO" id="GO:0004888">
    <property type="term" value="F:transmembrane signaling receptor activity"/>
    <property type="evidence" value="ECO:0007669"/>
    <property type="project" value="InterPro"/>
</dbReference>
<dbReference type="PANTHER" id="PTHR43531">
    <property type="entry name" value="PROTEIN ICFG"/>
    <property type="match status" value="1"/>
</dbReference>
<keyword evidence="17" id="KW-0675">Receptor</keyword>
<dbReference type="SMART" id="SM00283">
    <property type="entry name" value="MA"/>
    <property type="match status" value="1"/>
</dbReference>
<dbReference type="FunFam" id="1.10.287.950:FF:000001">
    <property type="entry name" value="Methyl-accepting chemotaxis sensory transducer"/>
    <property type="match status" value="1"/>
</dbReference>
<evidence type="ECO:0000256" key="1">
    <source>
        <dbReference type="ARBA" id="ARBA00004429"/>
    </source>
</evidence>
<dbReference type="InterPro" id="IPR003660">
    <property type="entry name" value="HAMP_dom"/>
</dbReference>
<dbReference type="RefSeq" id="WP_089341633.1">
    <property type="nucleotide sequence ID" value="NZ_FXAN01000087.1"/>
</dbReference>
<name>A0A238HAG3_9BURK</name>
<keyword evidence="7 14" id="KW-1133">Transmembrane helix</keyword>
<dbReference type="AlphaFoldDB" id="A0A238HAG3"/>
<keyword evidence="2" id="KW-1003">Cell membrane</keyword>
<evidence type="ECO:0000256" key="14">
    <source>
        <dbReference type="SAM" id="Phobius"/>
    </source>
</evidence>
<evidence type="ECO:0000256" key="6">
    <source>
        <dbReference type="ARBA" id="ARBA00022692"/>
    </source>
</evidence>
<dbReference type="Pfam" id="PF00015">
    <property type="entry name" value="MCPsignal"/>
    <property type="match status" value="1"/>
</dbReference>
<dbReference type="Proteomes" id="UP000198460">
    <property type="component" value="Unassembled WGS sequence"/>
</dbReference>
<dbReference type="InterPro" id="IPR004090">
    <property type="entry name" value="Chemotax_Me-accpt_rcpt"/>
</dbReference>
<dbReference type="PRINTS" id="PR00260">
    <property type="entry name" value="CHEMTRNSDUCR"/>
</dbReference>
<evidence type="ECO:0000256" key="10">
    <source>
        <dbReference type="ARBA" id="ARBA00029447"/>
    </source>
</evidence>
<keyword evidence="4" id="KW-0145">Chemotaxis</keyword>
<evidence type="ECO:0000256" key="5">
    <source>
        <dbReference type="ARBA" id="ARBA00022519"/>
    </source>
</evidence>
<reference evidence="17 18" key="1">
    <citation type="submission" date="2017-04" db="EMBL/GenBank/DDBJ databases">
        <authorList>
            <person name="Afonso C.L."/>
            <person name="Miller P.J."/>
            <person name="Scott M.A."/>
            <person name="Spackman E."/>
            <person name="Goraichik I."/>
            <person name="Dimitrov K.M."/>
            <person name="Suarez D.L."/>
            <person name="Swayne D.E."/>
        </authorList>
    </citation>
    <scope>NUCLEOTIDE SEQUENCE [LARGE SCALE GENOMIC DNA]</scope>
    <source>
        <strain evidence="17">LMG 28154</strain>
    </source>
</reference>
<dbReference type="InterPro" id="IPR035440">
    <property type="entry name" value="4HB_MCP_dom_sf"/>
</dbReference>
<accession>A0A238HAG3</accession>
<dbReference type="Pfam" id="PF02203">
    <property type="entry name" value="TarH"/>
    <property type="match status" value="1"/>
</dbReference>
<dbReference type="CDD" id="cd06225">
    <property type="entry name" value="HAMP"/>
    <property type="match status" value="1"/>
</dbReference>
<evidence type="ECO:0000256" key="12">
    <source>
        <dbReference type="SAM" id="Coils"/>
    </source>
</evidence>
<feature type="region of interest" description="Disordered" evidence="13">
    <location>
        <begin position="516"/>
        <end position="600"/>
    </location>
</feature>
<evidence type="ECO:0000256" key="8">
    <source>
        <dbReference type="ARBA" id="ARBA00023136"/>
    </source>
</evidence>
<dbReference type="SMART" id="SM00304">
    <property type="entry name" value="HAMP"/>
    <property type="match status" value="1"/>
</dbReference>
<comment type="subcellular location">
    <subcellularLocation>
        <location evidence="1">Cell inner membrane</location>
        <topology evidence="1">Multi-pass membrane protein</topology>
    </subcellularLocation>
</comment>
<dbReference type="EMBL" id="FXAN01000087">
    <property type="protein sequence ID" value="SMG02017.1"/>
    <property type="molecule type" value="Genomic_DNA"/>
</dbReference>
<feature type="domain" description="HAMP" evidence="16">
    <location>
        <begin position="212"/>
        <end position="264"/>
    </location>
</feature>
<evidence type="ECO:0000313" key="17">
    <source>
        <dbReference type="EMBL" id="SMG02017.1"/>
    </source>
</evidence>
<organism evidence="17 18">
    <name type="scientific">Burkholderia singularis</name>
    <dbReference type="NCBI Taxonomy" id="1503053"/>
    <lineage>
        <taxon>Bacteria</taxon>
        <taxon>Pseudomonadati</taxon>
        <taxon>Pseudomonadota</taxon>
        <taxon>Betaproteobacteria</taxon>
        <taxon>Burkholderiales</taxon>
        <taxon>Burkholderiaceae</taxon>
        <taxon>Burkholderia</taxon>
        <taxon>pseudomallei group</taxon>
    </lineage>
</organism>
<feature type="transmembrane region" description="Helical" evidence="14">
    <location>
        <begin position="190"/>
        <end position="210"/>
    </location>
</feature>
<dbReference type="Gene3D" id="1.10.287.950">
    <property type="entry name" value="Methyl-accepting chemotaxis protein"/>
    <property type="match status" value="1"/>
</dbReference>
<evidence type="ECO:0000256" key="9">
    <source>
        <dbReference type="ARBA" id="ARBA00023224"/>
    </source>
</evidence>
<evidence type="ECO:0000256" key="2">
    <source>
        <dbReference type="ARBA" id="ARBA00022475"/>
    </source>
</evidence>
<dbReference type="InterPro" id="IPR004089">
    <property type="entry name" value="MCPsignal_dom"/>
</dbReference>